<name>A0ABU5RU35_9CYAN</name>
<dbReference type="NCBIfam" id="TIGR01455">
    <property type="entry name" value="glmM"/>
    <property type="match status" value="1"/>
</dbReference>
<dbReference type="InterPro" id="IPR005841">
    <property type="entry name" value="Alpha-D-phosphohexomutase_SF"/>
</dbReference>
<sequence length="466" mass="48583">MGEAASQAAGFPLGAPLTDGVARFGTDGIRGRVGTSVTPALALQVGYWTGVVLQADGPVVIGTDSRRSGPMLVAALSAGLMAAGREVWQLGLCPTPAVPGTIRRQGAAGGLMVSASHNPPHDNGIKVFGASGAKLLAARQQAIEAGLQGRTAPPPLAGSGRLVSRPDLLAAYVDSLRASTGGQRLDGCRVVLDLCWGSATACGEELFRSLGAEVLVLHGEPDGERINQGCGSTHLEPLKRAVLESGADMGFAFDGDADRMLAVDGRGRVVDGDHTLYLWGSALRREGQLPDDRLVATVMSNLGFERAWQASGGLLERTDVGDQHVHAAMEALGAGLGGEQSGHILSARHGMSGDGLLTALQVATLIQGGGLKLAEWMDGSFQPYPQRLVNVTVPDRQLRQQWQQCEPLRLAVAEAEAAMAGHGRVLVRASGTEPLLRVMVEAAEQSQVDHWSESLAAAAEEHLNRG</sequence>
<comment type="caution">
    <text evidence="13">The sequence shown here is derived from an EMBL/GenBank/DDBJ whole genome shotgun (WGS) entry which is preliminary data.</text>
</comment>
<comment type="function">
    <text evidence="6 8">Catalyzes the conversion of glucosamine-6-phosphate to glucosamine-1-phosphate.</text>
</comment>
<keyword evidence="4 6" id="KW-0460">Magnesium</keyword>
<evidence type="ECO:0000256" key="4">
    <source>
        <dbReference type="ARBA" id="ARBA00022842"/>
    </source>
</evidence>
<feature type="domain" description="Alpha-D-phosphohexomutase alpha/beta/alpha" evidence="12">
    <location>
        <begin position="271"/>
        <end position="384"/>
    </location>
</feature>
<dbReference type="Gene3D" id="3.30.310.50">
    <property type="entry name" value="Alpha-D-phosphohexomutase, C-terminal domain"/>
    <property type="match status" value="1"/>
</dbReference>
<dbReference type="InterPro" id="IPR005846">
    <property type="entry name" value="A-D-PHexomutase_a/b/a-III"/>
</dbReference>
<dbReference type="SUPFAM" id="SSF53738">
    <property type="entry name" value="Phosphoglucomutase, first 3 domains"/>
    <property type="match status" value="3"/>
</dbReference>
<feature type="domain" description="Alpha-D-phosphohexomutase alpha/beta/alpha" evidence="11">
    <location>
        <begin position="171"/>
        <end position="267"/>
    </location>
</feature>
<evidence type="ECO:0000259" key="9">
    <source>
        <dbReference type="Pfam" id="PF00408"/>
    </source>
</evidence>
<evidence type="ECO:0000256" key="6">
    <source>
        <dbReference type="HAMAP-Rule" id="MF_01554"/>
    </source>
</evidence>
<feature type="modified residue" description="Phosphoserine" evidence="6">
    <location>
        <position position="116"/>
    </location>
</feature>
<dbReference type="CDD" id="cd05802">
    <property type="entry name" value="GlmM"/>
    <property type="match status" value="1"/>
</dbReference>
<dbReference type="PROSITE" id="PS00710">
    <property type="entry name" value="PGM_PMM"/>
    <property type="match status" value="1"/>
</dbReference>
<dbReference type="InterPro" id="IPR036900">
    <property type="entry name" value="A-D-PHexomutase_C_sf"/>
</dbReference>
<evidence type="ECO:0000313" key="13">
    <source>
        <dbReference type="EMBL" id="MEA5391264.1"/>
    </source>
</evidence>
<organism evidence="13 14">
    <name type="scientific">Cyanobium gracile UHCC 0139</name>
    <dbReference type="NCBI Taxonomy" id="3110308"/>
    <lineage>
        <taxon>Bacteria</taxon>
        <taxon>Bacillati</taxon>
        <taxon>Cyanobacteriota</taxon>
        <taxon>Cyanophyceae</taxon>
        <taxon>Synechococcales</taxon>
        <taxon>Prochlorococcaceae</taxon>
        <taxon>Cyanobium</taxon>
    </lineage>
</organism>
<comment type="cofactor">
    <cofactor evidence="6">
        <name>Mg(2+)</name>
        <dbReference type="ChEBI" id="CHEBI:18420"/>
    </cofactor>
    <text evidence="6">Binds 1 Mg(2+) ion per subunit.</text>
</comment>
<evidence type="ECO:0000313" key="14">
    <source>
        <dbReference type="Proteomes" id="UP001304461"/>
    </source>
</evidence>
<keyword evidence="5 6" id="KW-0413">Isomerase</keyword>
<evidence type="ECO:0000256" key="5">
    <source>
        <dbReference type="ARBA" id="ARBA00023235"/>
    </source>
</evidence>
<dbReference type="GO" id="GO:0008966">
    <property type="term" value="F:phosphoglucosamine mutase activity"/>
    <property type="evidence" value="ECO:0007669"/>
    <property type="project" value="UniProtKB-EC"/>
</dbReference>
<dbReference type="InterPro" id="IPR006352">
    <property type="entry name" value="GlmM_bact"/>
</dbReference>
<dbReference type="Proteomes" id="UP001304461">
    <property type="component" value="Unassembled WGS sequence"/>
</dbReference>
<dbReference type="EC" id="5.4.2.10" evidence="6 8"/>
<evidence type="ECO:0000259" key="11">
    <source>
        <dbReference type="Pfam" id="PF02879"/>
    </source>
</evidence>
<dbReference type="HAMAP" id="MF_01554_B">
    <property type="entry name" value="GlmM_B"/>
    <property type="match status" value="1"/>
</dbReference>
<dbReference type="Pfam" id="PF02879">
    <property type="entry name" value="PGM_PMM_II"/>
    <property type="match status" value="1"/>
</dbReference>
<dbReference type="InterPro" id="IPR050060">
    <property type="entry name" value="Phosphoglucosamine_mutase"/>
</dbReference>
<dbReference type="EMBL" id="JAYGHX010000004">
    <property type="protein sequence ID" value="MEA5391264.1"/>
    <property type="molecule type" value="Genomic_DNA"/>
</dbReference>
<evidence type="ECO:0000256" key="2">
    <source>
        <dbReference type="ARBA" id="ARBA00022553"/>
    </source>
</evidence>
<dbReference type="InterPro" id="IPR005843">
    <property type="entry name" value="A-D-PHexomutase_C"/>
</dbReference>
<dbReference type="SUPFAM" id="SSF55957">
    <property type="entry name" value="Phosphoglucomutase, C-terminal domain"/>
    <property type="match status" value="1"/>
</dbReference>
<evidence type="ECO:0000259" key="10">
    <source>
        <dbReference type="Pfam" id="PF02878"/>
    </source>
</evidence>
<evidence type="ECO:0000259" key="12">
    <source>
        <dbReference type="Pfam" id="PF02880"/>
    </source>
</evidence>
<dbReference type="PRINTS" id="PR00509">
    <property type="entry name" value="PGMPMM"/>
</dbReference>
<dbReference type="Pfam" id="PF02878">
    <property type="entry name" value="PGM_PMM_I"/>
    <property type="match status" value="1"/>
</dbReference>
<dbReference type="Pfam" id="PF00408">
    <property type="entry name" value="PGM_PMM_IV"/>
    <property type="match status" value="1"/>
</dbReference>
<feature type="domain" description="Alpha-D-phosphohexomutase alpha/beta/alpha" evidence="10">
    <location>
        <begin position="23"/>
        <end position="148"/>
    </location>
</feature>
<gene>
    <name evidence="6 13" type="primary">glmM</name>
    <name evidence="13" type="ORF">VB738_08305</name>
</gene>
<dbReference type="PANTHER" id="PTHR42946">
    <property type="entry name" value="PHOSPHOHEXOSE MUTASE"/>
    <property type="match status" value="1"/>
</dbReference>
<accession>A0ABU5RU35</accession>
<feature type="binding site" description="via phosphate group" evidence="6">
    <location>
        <position position="116"/>
    </location>
    <ligand>
        <name>Mg(2+)</name>
        <dbReference type="ChEBI" id="CHEBI:18420"/>
    </ligand>
</feature>
<comment type="similarity">
    <text evidence="1 6 7">Belongs to the phosphohexose mutase family.</text>
</comment>
<dbReference type="InterPro" id="IPR016066">
    <property type="entry name" value="A-D-PHexomutase_CS"/>
</dbReference>
<dbReference type="InterPro" id="IPR005845">
    <property type="entry name" value="A-D-PHexomutase_a/b/a-II"/>
</dbReference>
<reference evidence="13 14" key="1">
    <citation type="submission" date="2023-12" db="EMBL/GenBank/DDBJ databases">
        <title>Baltic Sea Cyanobacteria.</title>
        <authorList>
            <person name="Delbaje E."/>
            <person name="Fewer D.P."/>
            <person name="Shishido T.K."/>
        </authorList>
    </citation>
    <scope>NUCLEOTIDE SEQUENCE [LARGE SCALE GENOMIC DNA]</scope>
    <source>
        <strain evidence="13 14">UHCC 0139</strain>
    </source>
</reference>
<feature type="binding site" evidence="6">
    <location>
        <position position="258"/>
    </location>
    <ligand>
        <name>Mg(2+)</name>
        <dbReference type="ChEBI" id="CHEBI:18420"/>
    </ligand>
</feature>
<dbReference type="PANTHER" id="PTHR42946:SF1">
    <property type="entry name" value="PHOSPHOGLUCOMUTASE (ALPHA-D-GLUCOSE-1,6-BISPHOSPHATE-DEPENDENT)"/>
    <property type="match status" value="1"/>
</dbReference>
<keyword evidence="3 6" id="KW-0479">Metal-binding</keyword>
<dbReference type="RefSeq" id="WP_323305306.1">
    <property type="nucleotide sequence ID" value="NZ_JAYGHX010000004.1"/>
</dbReference>
<feature type="binding site" evidence="6">
    <location>
        <position position="256"/>
    </location>
    <ligand>
        <name>Mg(2+)</name>
        <dbReference type="ChEBI" id="CHEBI:18420"/>
    </ligand>
</feature>
<keyword evidence="14" id="KW-1185">Reference proteome</keyword>
<feature type="domain" description="Alpha-D-phosphohexomutase C-terminal" evidence="9">
    <location>
        <begin position="388"/>
        <end position="457"/>
    </location>
</feature>
<evidence type="ECO:0000256" key="8">
    <source>
        <dbReference type="RuleBase" id="RU004327"/>
    </source>
</evidence>
<dbReference type="Gene3D" id="3.40.120.10">
    <property type="entry name" value="Alpha-D-Glucose-1,6-Bisphosphate, subunit A, domain 3"/>
    <property type="match status" value="3"/>
</dbReference>
<dbReference type="InterPro" id="IPR005844">
    <property type="entry name" value="A-D-PHexomutase_a/b/a-I"/>
</dbReference>
<comment type="PTM">
    <text evidence="6">Activated by phosphorylation.</text>
</comment>
<evidence type="ECO:0000256" key="1">
    <source>
        <dbReference type="ARBA" id="ARBA00010231"/>
    </source>
</evidence>
<protein>
    <recommendedName>
        <fullName evidence="6 8">Phosphoglucosamine mutase</fullName>
        <ecNumber evidence="6 8">5.4.2.10</ecNumber>
    </recommendedName>
</protein>
<dbReference type="Pfam" id="PF02880">
    <property type="entry name" value="PGM_PMM_III"/>
    <property type="match status" value="1"/>
</dbReference>
<feature type="binding site" evidence="6">
    <location>
        <position position="254"/>
    </location>
    <ligand>
        <name>Mg(2+)</name>
        <dbReference type="ChEBI" id="CHEBI:18420"/>
    </ligand>
</feature>
<feature type="active site" description="Phosphoserine intermediate" evidence="6">
    <location>
        <position position="116"/>
    </location>
</feature>
<dbReference type="InterPro" id="IPR016055">
    <property type="entry name" value="A-D-PHexomutase_a/b/a-I/II/III"/>
</dbReference>
<comment type="catalytic activity">
    <reaction evidence="6 8">
        <text>alpha-D-glucosamine 1-phosphate = D-glucosamine 6-phosphate</text>
        <dbReference type="Rhea" id="RHEA:23424"/>
        <dbReference type="ChEBI" id="CHEBI:58516"/>
        <dbReference type="ChEBI" id="CHEBI:58725"/>
        <dbReference type="EC" id="5.4.2.10"/>
    </reaction>
</comment>
<evidence type="ECO:0000256" key="3">
    <source>
        <dbReference type="ARBA" id="ARBA00022723"/>
    </source>
</evidence>
<keyword evidence="2 6" id="KW-0597">Phosphoprotein</keyword>
<proteinExistence type="inferred from homology"/>
<evidence type="ECO:0000256" key="7">
    <source>
        <dbReference type="RuleBase" id="RU004326"/>
    </source>
</evidence>